<organism evidence="3 4">
    <name type="scientific">Oceanithermus profundus (strain DSM 14977 / NBRC 100410 / VKM B-2274 / 506)</name>
    <dbReference type="NCBI Taxonomy" id="670487"/>
    <lineage>
        <taxon>Bacteria</taxon>
        <taxon>Thermotogati</taxon>
        <taxon>Deinococcota</taxon>
        <taxon>Deinococci</taxon>
        <taxon>Thermales</taxon>
        <taxon>Thermaceae</taxon>
        <taxon>Oceanithermus</taxon>
    </lineage>
</organism>
<accession>E4U6I2</accession>
<feature type="region of interest" description="Disordered" evidence="1">
    <location>
        <begin position="235"/>
        <end position="254"/>
    </location>
</feature>
<keyword evidence="2" id="KW-0812">Transmembrane</keyword>
<dbReference type="AlphaFoldDB" id="E4U6I2"/>
<keyword evidence="4" id="KW-1185">Reference proteome</keyword>
<evidence type="ECO:0000256" key="2">
    <source>
        <dbReference type="SAM" id="Phobius"/>
    </source>
</evidence>
<sequence length="254" mass="28142">MNPHTPGRSCARAERPVPRPPVRLGRAVLGLALVGLGLRFLALGMTPFLVPAAIVLGGALLVYETLRVRKPLVYEVSPLWISRGSDARRLAALRAVRLDWYRAASWQPWRPALLLELARETWPLDLGLEGWYDVWDCLRELRPELELPDWRRHPGVLKLLAQRRRHGVRLPPGVVVHEPSIAAMSVTAGLAVAFAELFVLPALGPAAASWEPLIFSGVAGLAVWLYTRLDPPRLNHVPPPKNRSRSPNPGSGRM</sequence>
<feature type="transmembrane region" description="Helical" evidence="2">
    <location>
        <begin position="209"/>
        <end position="227"/>
    </location>
</feature>
<evidence type="ECO:0000256" key="1">
    <source>
        <dbReference type="SAM" id="MobiDB-lite"/>
    </source>
</evidence>
<evidence type="ECO:0000313" key="3">
    <source>
        <dbReference type="EMBL" id="ADR35668.1"/>
    </source>
</evidence>
<reference evidence="4" key="1">
    <citation type="submission" date="2010-11" db="EMBL/GenBank/DDBJ databases">
        <title>The complete sequence of chromosome of Oceanithermus profundus DSM 14977.</title>
        <authorList>
            <consortium name="US DOE Joint Genome Institute (JGI-PGF)"/>
            <person name="Lucas S."/>
            <person name="Copeland A."/>
            <person name="Lapidus A."/>
            <person name="Bruce D."/>
            <person name="Goodwin L."/>
            <person name="Pitluck S."/>
            <person name="Kyrpides N."/>
            <person name="Mavromatis K."/>
            <person name="Pagani I."/>
            <person name="Ivanova N."/>
            <person name="Zhang X."/>
            <person name="Brettin T."/>
            <person name="Detter J.C."/>
            <person name="Tapia R."/>
            <person name="Han C."/>
            <person name="Land M."/>
            <person name="Hauser L."/>
            <person name="Markowitz V."/>
            <person name="Cheng J.-F."/>
            <person name="Hugenholtz P."/>
            <person name="Woyke T."/>
            <person name="Wu D."/>
            <person name="Tindall B."/>
            <person name="Faehnrich R."/>
            <person name="Brambilla E."/>
            <person name="Klenk H.-P."/>
            <person name="Eisen J.A."/>
        </authorList>
    </citation>
    <scope>NUCLEOTIDE SEQUENCE [LARGE SCALE GENOMIC DNA]</scope>
    <source>
        <strain evidence="4">DSM 14977 / NBRC 100410 / VKM B-2274 / 506</strain>
    </source>
</reference>
<gene>
    <name evidence="3" type="ordered locus">Ocepr_0205</name>
</gene>
<keyword evidence="2" id="KW-0472">Membrane</keyword>
<dbReference type="EMBL" id="CP002361">
    <property type="protein sequence ID" value="ADR35668.1"/>
    <property type="molecule type" value="Genomic_DNA"/>
</dbReference>
<feature type="transmembrane region" description="Helical" evidence="2">
    <location>
        <begin position="48"/>
        <end position="66"/>
    </location>
</feature>
<evidence type="ECO:0000313" key="4">
    <source>
        <dbReference type="Proteomes" id="UP000008722"/>
    </source>
</evidence>
<feature type="transmembrane region" description="Helical" evidence="2">
    <location>
        <begin position="181"/>
        <end position="203"/>
    </location>
</feature>
<dbReference type="HOGENOM" id="CLU_1093429_0_0_0"/>
<keyword evidence="2" id="KW-1133">Transmembrane helix</keyword>
<feature type="compositionally biased region" description="Low complexity" evidence="1">
    <location>
        <begin position="245"/>
        <end position="254"/>
    </location>
</feature>
<dbReference type="OrthoDB" id="9758038at2"/>
<dbReference type="STRING" id="670487.Ocepr_0205"/>
<dbReference type="RefSeq" id="WP_013456838.1">
    <property type="nucleotide sequence ID" value="NC_014761.1"/>
</dbReference>
<dbReference type="Proteomes" id="UP000008722">
    <property type="component" value="Chromosome"/>
</dbReference>
<dbReference type="KEGG" id="opr:Ocepr_0205"/>
<protein>
    <submittedName>
        <fullName evidence="3">Uncharacterized protein</fullName>
    </submittedName>
</protein>
<name>E4U6I2_OCEP5</name>
<proteinExistence type="predicted"/>
<reference evidence="3 4" key="2">
    <citation type="journal article" date="2011" name="Stand. Genomic Sci.">
        <title>Complete genome sequence of Oceanithermus profundus type strain (506).</title>
        <authorList>
            <person name="Pati A."/>
            <person name="Zhang X."/>
            <person name="Lapidus A."/>
            <person name="Nolan M."/>
            <person name="Lucas S."/>
            <person name="Del Rio T.G."/>
            <person name="Tice H."/>
            <person name="Cheng J.F."/>
            <person name="Tapia R."/>
            <person name="Han C."/>
            <person name="Goodwin L."/>
            <person name="Pitluck S."/>
            <person name="Liolios K."/>
            <person name="Pagani I."/>
            <person name="Ivanova N."/>
            <person name="Mavromatis K."/>
            <person name="Chen A."/>
            <person name="Palaniappan K."/>
            <person name="Hauser L."/>
            <person name="Jeffries C.D."/>
            <person name="Brambilla E.M."/>
            <person name="Rohl A."/>
            <person name="Mwirichia R."/>
            <person name="Rohde M."/>
            <person name="Tindall B.J."/>
            <person name="Sikorski J."/>
            <person name="Wirth R."/>
            <person name="Goker M."/>
            <person name="Woyke T."/>
            <person name="Detter J.C."/>
            <person name="Bristow J."/>
            <person name="Eisen J.A."/>
            <person name="Markowitz V."/>
            <person name="Hugenholtz P."/>
            <person name="Kyrpides N.C."/>
            <person name="Klenk H.P."/>
            <person name="Land M."/>
        </authorList>
    </citation>
    <scope>NUCLEOTIDE SEQUENCE [LARGE SCALE GENOMIC DNA]</scope>
    <source>
        <strain evidence="4">DSM 14977 / NBRC 100410 / VKM B-2274 / 506</strain>
    </source>
</reference>